<comment type="similarity">
    <text evidence="2">Belongs to the NUP186/NUP192/NUP205 family.</text>
</comment>
<name>A0A5N6KYH5_9ROSI</name>
<dbReference type="GO" id="GO:0006999">
    <property type="term" value="P:nuclear pore organization"/>
    <property type="evidence" value="ECO:0007669"/>
    <property type="project" value="TreeGrafter"/>
</dbReference>
<reference evidence="5 6" key="1">
    <citation type="submission" date="2019-06" db="EMBL/GenBank/DDBJ databases">
        <title>A chromosomal-level reference genome of Carpinus fangiana (Coryloideae, Betulaceae).</title>
        <authorList>
            <person name="Yang X."/>
            <person name="Wang Z."/>
            <person name="Zhang L."/>
            <person name="Hao G."/>
            <person name="Liu J."/>
            <person name="Yang Y."/>
        </authorList>
    </citation>
    <scope>NUCLEOTIDE SEQUENCE [LARGE SCALE GENOMIC DNA]</scope>
    <source>
        <strain evidence="5">Cfa_2016G</strain>
        <tissue evidence="5">Leaf</tissue>
    </source>
</reference>
<evidence type="ECO:0000256" key="4">
    <source>
        <dbReference type="ARBA" id="ARBA00023242"/>
    </source>
</evidence>
<sequence length="1661" mass="185058">MSFLADDGLERLQGLHHDLIALYESKLPTIDRLLLELESRAAEFQSLLDKKPKNDASFKKLQDGTLTVDDEQLSINDEFKNRVLQVSEELSLDELEAAELYYRAQTHADSFDRSPIHASILLFHTRRQFLLDCLRLCTHGAANQDEDDKITEPMRELISLILHQGAQPMSGSTYWHKCLSSMTDIEDWLHRISDRLSAFAMTNPGVSNEAVEIMEMQQKSLLFQHEALASIMADLIKLNHTKVEDLRQLVPRLRRLDRCDIITVHYLPSLTGLIHQFALNESACSLSEARSLHTLITSTKDNEVWTMRNLQASAIVIWLAEYSGRYMDNPGAESLPNVDLDAEADARSAQFMEALRDGAFHFLLIVSRELKRDNWFVPARHGLTDFLTRDSPAIQVEPLQAQDFFKKAVMERLQQFVESFISNMPDTIRRLKNEEDEQRRLLHSQIQSRQSEESLHLEQFLVLASYAFEGFPEASEAFWLDPDGNLSGFLQWASQRLTTPRAAAFCEALIALSEGEECAGPAHRFLLADSPQTNARLRRNSPLSWHHIFTEVDFYASRIRDRLSAQSNASQGFRADGEGLVEKESPMMLESYLRLMAHVAVNSPEARNWLISSPDHHAAEDLLWMCHIPGEPRLRACAFNALTALLNDKDRERRDSLWAAIDETVCGRFSVSSRPANMQISPHVAEQMFLKSLIDGFELPASFVRLVRTLLGSCLDDDLLHDSLPFPETLGAAYRLSGIDGYIDFVMDGVFVGQTHELADATQLRITRLECLLFVSSCLQSFNENLVVFANTTKVNVDAAIQTSNISAYVKLHPFARVMEWLYNDRVIKALFEAAKQDVTEVNMAAADSPLVMSLVQSIEAIILILSLQSTYLNIVRPTIKIESNNRRAVVANSALASFEDAILNNLSFVSALGLYCGSGHQRLVEVSLKLMERLSASRKLNVPTTLARGQKLEKSRLLTSLEVNDEADSISRSLILEMRVDEREHEQGPFSSGWAIKTHLLRFLNHCIGNAPDRPTVAHLLLGFSCGSKDLDISSDSLMDNGCALIHAIIAFLRDCPEGDASGLLAWLVTTRTEAMQILQKLWRSPLSARITLQELRSSEFLFAQMTHQNIVRPDTPWDGRVMGEDEFFLTESADAYASFLTGRSALLEYVASECRAAKELGSTSLVARIKSTLLGVTVLSNGERVQNPSLTDFLDFLELETADGIPLPESTFFNPADFDICKPVDSSEYELGWVEQLLILRQHEVRAQPQFPATENDLLQADAENMLACVIANNRLSRIRNARQAALNSWTQLVTVALEVCEFDATQRSSFVLQLLQLILPRLELALQSDQTSAVVLGQLVKTLLQNLDSGSIPGEASAGSEAVNDRLSQMFRVALNGIVEVQARTELREICCQICHGYLSRLLGTLGTNPQRRQALGAIKAAGSRLVEILCDEAYNGEGTSRISSLMVLISSIVLANKQGSKAIVDNLSRINFIHVVVEGIKTLPAELQQIAESSISSASSLIAYQEAAMSLLLCLAQTRYGAAQVLNAGLFSAIKESELFSADPDIGFAVDSDPQALTTYFRLMLGMLRIVTTIVLSSGAENEQTIVAARGFLQQYRPSIVSVFKRSARIGSSDKSAVNEELLGGLVDTFTILMSASGFLDDDDDNKEQAQRPRLFT</sequence>
<dbReference type="OrthoDB" id="2019644at2759"/>
<comment type="subcellular location">
    <subcellularLocation>
        <location evidence="1">Nucleus</location>
    </subcellularLocation>
</comment>
<dbReference type="GO" id="GO:0017056">
    <property type="term" value="F:structural constituent of nuclear pore"/>
    <property type="evidence" value="ECO:0007669"/>
    <property type="project" value="TreeGrafter"/>
</dbReference>
<dbReference type="InterPro" id="IPR021827">
    <property type="entry name" value="Nup186/Nup192/Nup205"/>
</dbReference>
<dbReference type="PANTHER" id="PTHR31344:SF0">
    <property type="entry name" value="NUCLEAR PORE COMPLEX PROTEIN NUP205"/>
    <property type="match status" value="1"/>
</dbReference>
<comment type="caution">
    <text evidence="5">The sequence shown here is derived from an EMBL/GenBank/DDBJ whole genome shotgun (WGS) entry which is preliminary data.</text>
</comment>
<dbReference type="Proteomes" id="UP000327013">
    <property type="component" value="Unassembled WGS sequence"/>
</dbReference>
<dbReference type="EMBL" id="VIBQ01000017">
    <property type="protein sequence ID" value="KAB8360716.1"/>
    <property type="molecule type" value="Genomic_DNA"/>
</dbReference>
<keyword evidence="3" id="KW-0813">Transport</keyword>
<dbReference type="GO" id="GO:0044611">
    <property type="term" value="C:nuclear pore inner ring"/>
    <property type="evidence" value="ECO:0007669"/>
    <property type="project" value="TreeGrafter"/>
</dbReference>
<evidence type="ECO:0000256" key="2">
    <source>
        <dbReference type="ARBA" id="ARBA00005892"/>
    </source>
</evidence>
<evidence type="ECO:0000313" key="6">
    <source>
        <dbReference type="Proteomes" id="UP000327013"/>
    </source>
</evidence>
<proteinExistence type="inferred from homology"/>
<organism evidence="5 6">
    <name type="scientific">Carpinus fangiana</name>
    <dbReference type="NCBI Taxonomy" id="176857"/>
    <lineage>
        <taxon>Eukaryota</taxon>
        <taxon>Viridiplantae</taxon>
        <taxon>Streptophyta</taxon>
        <taxon>Embryophyta</taxon>
        <taxon>Tracheophyta</taxon>
        <taxon>Spermatophyta</taxon>
        <taxon>Magnoliopsida</taxon>
        <taxon>eudicotyledons</taxon>
        <taxon>Gunneridae</taxon>
        <taxon>Pentapetalae</taxon>
        <taxon>rosids</taxon>
        <taxon>fabids</taxon>
        <taxon>Fagales</taxon>
        <taxon>Betulaceae</taxon>
        <taxon>Carpinus</taxon>
    </lineage>
</organism>
<evidence type="ECO:0000256" key="1">
    <source>
        <dbReference type="ARBA" id="ARBA00004123"/>
    </source>
</evidence>
<dbReference type="Pfam" id="PF11894">
    <property type="entry name" value="Nup192"/>
    <property type="match status" value="1"/>
</dbReference>
<evidence type="ECO:0000256" key="3">
    <source>
        <dbReference type="ARBA" id="ARBA00022448"/>
    </source>
</evidence>
<keyword evidence="6" id="KW-1185">Reference proteome</keyword>
<dbReference type="PANTHER" id="PTHR31344">
    <property type="entry name" value="NUCLEAR PORE COMPLEX PROTEIN NUP205"/>
    <property type="match status" value="1"/>
</dbReference>
<accession>A0A5N6KYH5</accession>
<protein>
    <submittedName>
        <fullName evidence="5">Uncharacterized protein</fullName>
    </submittedName>
</protein>
<keyword evidence="4" id="KW-0539">Nucleus</keyword>
<evidence type="ECO:0000313" key="5">
    <source>
        <dbReference type="EMBL" id="KAB8360716.1"/>
    </source>
</evidence>
<gene>
    <name evidence="5" type="ORF">FH972_024452</name>
</gene>